<dbReference type="Proteomes" id="UP000037729">
    <property type="component" value="Unassembled WGS sequence"/>
</dbReference>
<sequence length="92" mass="10339">MSASDFEERVVTVPLRDARAEPNHKRADKAMVLIREHLAKHFSVDEDAVRLDPSINEAAWARGRANTPSKIRVRAARFEEEGEAIVEAETAE</sequence>
<evidence type="ECO:0000313" key="6">
    <source>
        <dbReference type="EMBL" id="KOX94743.1"/>
    </source>
</evidence>
<dbReference type="AlphaFoldDB" id="A0A0N0BQ08"/>
<dbReference type="EMBL" id="WOWB01000001">
    <property type="protein sequence ID" value="NLV07698.1"/>
    <property type="molecule type" value="Genomic_DNA"/>
</dbReference>
<dbReference type="PANTHER" id="PTHR10956:SF0">
    <property type="entry name" value="60S RIBOSOMAL PROTEIN L31"/>
    <property type="match status" value="1"/>
</dbReference>
<dbReference type="GeneID" id="35218993"/>
<dbReference type="PANTHER" id="PTHR10956">
    <property type="entry name" value="60S RIBOSOMAL PROTEIN L31"/>
    <property type="match status" value="1"/>
</dbReference>
<evidence type="ECO:0000313" key="7">
    <source>
        <dbReference type="EMBL" id="NLV07698.1"/>
    </source>
</evidence>
<dbReference type="GO" id="GO:0022625">
    <property type="term" value="C:cytosolic large ribosomal subunit"/>
    <property type="evidence" value="ECO:0007669"/>
    <property type="project" value="TreeGrafter"/>
</dbReference>
<proteinExistence type="inferred from homology"/>
<keyword evidence="8" id="KW-1185">Reference proteome</keyword>
<dbReference type="PATRIC" id="fig|1705562.3.peg.1441"/>
<dbReference type="RefSeq" id="WP_053966510.1">
    <property type="nucleotide sequence ID" value="NZ_JAWJXX010000019.1"/>
</dbReference>
<name>A0A0N0BQ08_9EURY</name>
<dbReference type="OrthoDB" id="10127at2157"/>
<comment type="caution">
    <text evidence="6">The sequence shown here is derived from an EMBL/GenBank/DDBJ whole genome shotgun (WGS) entry which is preliminary data.</text>
</comment>
<organism evidence="6 8">
    <name type="scientific">Haloarcula rubripromontorii</name>
    <dbReference type="NCBI Taxonomy" id="1705562"/>
    <lineage>
        <taxon>Archaea</taxon>
        <taxon>Methanobacteriati</taxon>
        <taxon>Methanobacteriota</taxon>
        <taxon>Stenosarchaea group</taxon>
        <taxon>Halobacteria</taxon>
        <taxon>Halobacteriales</taxon>
        <taxon>Haloarculaceae</taxon>
        <taxon>Haloarcula</taxon>
    </lineage>
</organism>
<dbReference type="InterPro" id="IPR020052">
    <property type="entry name" value="Ribosomal_eL31_CS"/>
</dbReference>
<dbReference type="CDD" id="cd00463">
    <property type="entry name" value="Ribosomal_L31e"/>
    <property type="match status" value="1"/>
</dbReference>
<reference evidence="6 8" key="1">
    <citation type="submission" date="2015-08" db="EMBL/GenBank/DDBJ databases">
        <title>Genomes of Isolates from Cabo Rojo, PR.</title>
        <authorList>
            <person name="Sanchez-Nieves R.L."/>
            <person name="Montalvo-Rodriguez R."/>
        </authorList>
    </citation>
    <scope>NUCLEOTIDE SEQUENCE [LARGE SCALE GENOMIC DNA]</scope>
    <source>
        <strain evidence="6 8">SL3</strain>
    </source>
</reference>
<dbReference type="Gene3D" id="3.10.440.10">
    <property type="match status" value="1"/>
</dbReference>
<gene>
    <name evidence="5" type="primary">rpl31e</name>
    <name evidence="6" type="ORF">AMS69_02465</name>
    <name evidence="7" type="ORF">GOC83_16305</name>
</gene>
<dbReference type="InterPro" id="IPR023621">
    <property type="entry name" value="Ribosomal_eL31_dom_sf"/>
</dbReference>
<dbReference type="SUPFAM" id="SSF54575">
    <property type="entry name" value="Ribosomal protein L31e"/>
    <property type="match status" value="1"/>
</dbReference>
<dbReference type="Pfam" id="PF01198">
    <property type="entry name" value="Ribosomal_L31e"/>
    <property type="match status" value="1"/>
</dbReference>
<evidence type="ECO:0000256" key="4">
    <source>
        <dbReference type="ARBA" id="ARBA00035230"/>
    </source>
</evidence>
<dbReference type="InterPro" id="IPR000054">
    <property type="entry name" value="Ribosomal_eL31"/>
</dbReference>
<protein>
    <recommendedName>
        <fullName evidence="4 5">Large ribosomal subunit protein eL31</fullName>
    </recommendedName>
</protein>
<keyword evidence="2 5" id="KW-0689">Ribosomal protein</keyword>
<dbReference type="EMBL" id="LIUF01000001">
    <property type="protein sequence ID" value="KOX94743.1"/>
    <property type="molecule type" value="Genomic_DNA"/>
</dbReference>
<dbReference type="HAMAP" id="MF_00410">
    <property type="entry name" value="Ribosomal_eL31"/>
    <property type="match status" value="1"/>
</dbReference>
<dbReference type="STRING" id="1705562.AMS69_02465"/>
<evidence type="ECO:0000256" key="5">
    <source>
        <dbReference type="HAMAP-Rule" id="MF_00410"/>
    </source>
</evidence>
<evidence type="ECO:0000256" key="2">
    <source>
        <dbReference type="ARBA" id="ARBA00022980"/>
    </source>
</evidence>
<dbReference type="GO" id="GO:0003735">
    <property type="term" value="F:structural constituent of ribosome"/>
    <property type="evidence" value="ECO:0007669"/>
    <property type="project" value="InterPro"/>
</dbReference>
<dbReference type="Proteomes" id="UP000610611">
    <property type="component" value="Unassembled WGS sequence"/>
</dbReference>
<dbReference type="GO" id="GO:0002181">
    <property type="term" value="P:cytoplasmic translation"/>
    <property type="evidence" value="ECO:0007669"/>
    <property type="project" value="TreeGrafter"/>
</dbReference>
<comment type="similarity">
    <text evidence="1 5">Belongs to the eukaryotic ribosomal protein eL31 family.</text>
</comment>
<dbReference type="NCBIfam" id="NF002258">
    <property type="entry name" value="PRK01192.1-1"/>
    <property type="match status" value="1"/>
</dbReference>
<accession>A0A0N0BQ08</accession>
<dbReference type="PROSITE" id="PS01144">
    <property type="entry name" value="RIBOSOMAL_L31E"/>
    <property type="match status" value="1"/>
</dbReference>
<evidence type="ECO:0000313" key="8">
    <source>
        <dbReference type="Proteomes" id="UP000037729"/>
    </source>
</evidence>
<reference evidence="7" key="2">
    <citation type="submission" date="2019-12" db="EMBL/GenBank/DDBJ databases">
        <title>The whole-genome sequencing of Haloarcula japonica strain pws8.</title>
        <authorList>
            <person name="Verma D.K."/>
            <person name="Gopal K."/>
            <person name="Prasad E.S."/>
        </authorList>
    </citation>
    <scope>NUCLEOTIDE SEQUENCE</scope>
    <source>
        <strain evidence="7">Pws8</strain>
    </source>
</reference>
<keyword evidence="3 5" id="KW-0687">Ribonucleoprotein</keyword>
<evidence type="ECO:0000256" key="1">
    <source>
        <dbReference type="ARBA" id="ARBA00010808"/>
    </source>
</evidence>
<dbReference type="SMART" id="SM01380">
    <property type="entry name" value="Ribosomal_L31e"/>
    <property type="match status" value="1"/>
</dbReference>
<evidence type="ECO:0000256" key="3">
    <source>
        <dbReference type="ARBA" id="ARBA00023274"/>
    </source>
</evidence>